<organism evidence="2 3">
    <name type="scientific">Ceratodon purpureus</name>
    <name type="common">Fire moss</name>
    <name type="synonym">Dicranum purpureum</name>
    <dbReference type="NCBI Taxonomy" id="3225"/>
    <lineage>
        <taxon>Eukaryota</taxon>
        <taxon>Viridiplantae</taxon>
        <taxon>Streptophyta</taxon>
        <taxon>Embryophyta</taxon>
        <taxon>Bryophyta</taxon>
        <taxon>Bryophytina</taxon>
        <taxon>Bryopsida</taxon>
        <taxon>Dicranidae</taxon>
        <taxon>Pseudoditrichales</taxon>
        <taxon>Ditrichaceae</taxon>
        <taxon>Ceratodon</taxon>
    </lineage>
</organism>
<keyword evidence="1" id="KW-0732">Signal</keyword>
<reference evidence="2" key="1">
    <citation type="submission" date="2020-06" db="EMBL/GenBank/DDBJ databases">
        <title>WGS assembly of Ceratodon purpureus strain R40.</title>
        <authorList>
            <person name="Carey S.B."/>
            <person name="Jenkins J."/>
            <person name="Shu S."/>
            <person name="Lovell J.T."/>
            <person name="Sreedasyam A."/>
            <person name="Maumus F."/>
            <person name="Tiley G.P."/>
            <person name="Fernandez-Pozo N."/>
            <person name="Barry K."/>
            <person name="Chen C."/>
            <person name="Wang M."/>
            <person name="Lipzen A."/>
            <person name="Daum C."/>
            <person name="Saski C.A."/>
            <person name="Payton A.C."/>
            <person name="Mcbreen J.C."/>
            <person name="Conrad R.E."/>
            <person name="Kollar L.M."/>
            <person name="Olsson S."/>
            <person name="Huttunen S."/>
            <person name="Landis J.B."/>
            <person name="Wickett N.J."/>
            <person name="Johnson M.G."/>
            <person name="Rensing S.A."/>
            <person name="Grimwood J."/>
            <person name="Schmutz J."/>
            <person name="Mcdaniel S.F."/>
        </authorList>
    </citation>
    <scope>NUCLEOTIDE SEQUENCE</scope>
    <source>
        <strain evidence="2">R40</strain>
    </source>
</reference>
<dbReference type="PROSITE" id="PS51257">
    <property type="entry name" value="PROKAR_LIPOPROTEIN"/>
    <property type="match status" value="1"/>
</dbReference>
<name>A0A8T0IXN8_CERPU</name>
<evidence type="ECO:0000256" key="1">
    <source>
        <dbReference type="SAM" id="SignalP"/>
    </source>
</evidence>
<dbReference type="EMBL" id="CM026422">
    <property type="protein sequence ID" value="KAG0587957.1"/>
    <property type="molecule type" value="Genomic_DNA"/>
</dbReference>
<evidence type="ECO:0000313" key="3">
    <source>
        <dbReference type="Proteomes" id="UP000822688"/>
    </source>
</evidence>
<evidence type="ECO:0008006" key="4">
    <source>
        <dbReference type="Google" id="ProtNLM"/>
    </source>
</evidence>
<keyword evidence="3" id="KW-1185">Reference proteome</keyword>
<feature type="signal peptide" evidence="1">
    <location>
        <begin position="1"/>
        <end position="28"/>
    </location>
</feature>
<dbReference type="AlphaFoldDB" id="A0A8T0IXN8"/>
<evidence type="ECO:0000313" key="2">
    <source>
        <dbReference type="EMBL" id="KAG0587957.1"/>
    </source>
</evidence>
<comment type="caution">
    <text evidence="2">The sequence shown here is derived from an EMBL/GenBank/DDBJ whole genome shotgun (WGS) entry which is preliminary data.</text>
</comment>
<gene>
    <name evidence="2" type="ORF">KC19_2G204500</name>
</gene>
<feature type="chain" id="PRO_5035940629" description="Secreted protein" evidence="1">
    <location>
        <begin position="29"/>
        <end position="74"/>
    </location>
</feature>
<proteinExistence type="predicted"/>
<dbReference type="Proteomes" id="UP000822688">
    <property type="component" value="Chromosome 2"/>
</dbReference>
<protein>
    <recommendedName>
        <fullName evidence="4">Secreted protein</fullName>
    </recommendedName>
</protein>
<accession>A0A8T0IXN8</accession>
<sequence length="74" mass="8698">MLLCPRTNLVSFCHQVFLSLACFTASFPQRRRTRWRFCCARNYLRVFSKGEWTGVLTKPGFTVEFLRIFSGEGR</sequence>